<protein>
    <submittedName>
        <fullName evidence="2">Uncharacterized protein</fullName>
    </submittedName>
</protein>
<evidence type="ECO:0000313" key="2">
    <source>
        <dbReference type="EMBL" id="EKM80388.1"/>
    </source>
</evidence>
<evidence type="ECO:0000313" key="3">
    <source>
        <dbReference type="Proteomes" id="UP000008493"/>
    </source>
</evidence>
<dbReference type="GeneID" id="18824046"/>
<feature type="compositionally biased region" description="Basic and acidic residues" evidence="1">
    <location>
        <begin position="17"/>
        <end position="29"/>
    </location>
</feature>
<reference evidence="3" key="1">
    <citation type="journal article" date="2012" name="Proc. Natl. Acad. Sci. U.S.A.">
        <title>Genome sequence of the button mushroom Agaricus bisporus reveals mechanisms governing adaptation to a humic-rich ecological niche.</title>
        <authorList>
            <person name="Morin E."/>
            <person name="Kohler A."/>
            <person name="Baker A.R."/>
            <person name="Foulongne-Oriol M."/>
            <person name="Lombard V."/>
            <person name="Nagy L.G."/>
            <person name="Ohm R.A."/>
            <person name="Patyshakuliyeva A."/>
            <person name="Brun A."/>
            <person name="Aerts A.L."/>
            <person name="Bailey A.M."/>
            <person name="Billette C."/>
            <person name="Coutinho P.M."/>
            <person name="Deakin G."/>
            <person name="Doddapaneni H."/>
            <person name="Floudas D."/>
            <person name="Grimwood J."/>
            <person name="Hilden K."/>
            <person name="Kuees U."/>
            <person name="LaButti K.M."/>
            <person name="Lapidus A."/>
            <person name="Lindquist E.A."/>
            <person name="Lucas S.M."/>
            <person name="Murat C."/>
            <person name="Riley R.W."/>
            <person name="Salamov A.A."/>
            <person name="Schmutz J."/>
            <person name="Subramanian V."/>
            <person name="Woesten H.A.B."/>
            <person name="Xu J."/>
            <person name="Eastwood D.C."/>
            <person name="Foster G.D."/>
            <person name="Sonnenberg A.S."/>
            <person name="Cullen D."/>
            <person name="de Vries R.P."/>
            <person name="Lundell T."/>
            <person name="Hibbett D.S."/>
            <person name="Henrissat B."/>
            <person name="Burton K.S."/>
            <person name="Kerrigan R.W."/>
            <person name="Challen M.P."/>
            <person name="Grigoriev I.V."/>
            <person name="Martin F."/>
        </authorList>
    </citation>
    <scope>NUCLEOTIDE SEQUENCE [LARGE SCALE GENOMIC DNA]</scope>
    <source>
        <strain evidence="3">JB137-S8 / ATCC MYA-4627 / FGSC 10392</strain>
    </source>
</reference>
<dbReference type="Proteomes" id="UP000008493">
    <property type="component" value="Unassembled WGS sequence"/>
</dbReference>
<dbReference type="AlphaFoldDB" id="K5XAV0"/>
<accession>K5XAV0</accession>
<proteinExistence type="predicted"/>
<sequence length="136" mass="14679">MKSVAFFRNSWKKRSKDSKATKEKEKSPMEETMAVSAPCTPATATFGSVDHDLPLLLPAHRIRSQSEEVIKAPAIPINGDISSDDRGSVCSLVDEDIAMPSAPILDCGCYPRADLAHNSLKNGSDGPSNLNMHPPM</sequence>
<feature type="non-terminal residue" evidence="2">
    <location>
        <position position="136"/>
    </location>
</feature>
<dbReference type="RefSeq" id="XP_007329549.1">
    <property type="nucleotide sequence ID" value="XM_007329487.1"/>
</dbReference>
<keyword evidence="3" id="KW-1185">Reference proteome</keyword>
<dbReference type="KEGG" id="abp:AGABI1DRAFT113578"/>
<dbReference type="InParanoid" id="K5XAV0"/>
<dbReference type="EMBL" id="JH971389">
    <property type="protein sequence ID" value="EKM80388.1"/>
    <property type="molecule type" value="Genomic_DNA"/>
</dbReference>
<dbReference type="OMA" id="SAPILDC"/>
<gene>
    <name evidence="2" type="ORF">AGABI1DRAFT_113578</name>
</gene>
<organism evidence="2 3">
    <name type="scientific">Agaricus bisporus var. burnettii (strain JB137-S8 / ATCC MYA-4627 / FGSC 10392)</name>
    <name type="common">White button mushroom</name>
    <dbReference type="NCBI Taxonomy" id="597362"/>
    <lineage>
        <taxon>Eukaryota</taxon>
        <taxon>Fungi</taxon>
        <taxon>Dikarya</taxon>
        <taxon>Basidiomycota</taxon>
        <taxon>Agaricomycotina</taxon>
        <taxon>Agaricomycetes</taxon>
        <taxon>Agaricomycetidae</taxon>
        <taxon>Agaricales</taxon>
        <taxon>Agaricineae</taxon>
        <taxon>Agaricaceae</taxon>
        <taxon>Agaricus</taxon>
    </lineage>
</organism>
<dbReference type="HOGENOM" id="CLU_1880283_0_0_1"/>
<feature type="region of interest" description="Disordered" evidence="1">
    <location>
        <begin position="1"/>
        <end position="36"/>
    </location>
</feature>
<dbReference type="OrthoDB" id="3064491at2759"/>
<evidence type="ECO:0000256" key="1">
    <source>
        <dbReference type="SAM" id="MobiDB-lite"/>
    </source>
</evidence>
<name>K5XAV0_AGABU</name>